<gene>
    <name evidence="1" type="ORF">DRW07_01715</name>
</gene>
<dbReference type="Pfam" id="PF04820">
    <property type="entry name" value="Trp_halogenase"/>
    <property type="match status" value="1"/>
</dbReference>
<dbReference type="InterPro" id="IPR050816">
    <property type="entry name" value="Flavin-dep_Halogenase_NPB"/>
</dbReference>
<dbReference type="InterPro" id="IPR036188">
    <property type="entry name" value="FAD/NAD-bd_sf"/>
</dbReference>
<comment type="caution">
    <text evidence="1">The sequence shown here is derived from an EMBL/GenBank/DDBJ whole genome shotgun (WGS) entry which is preliminary data.</text>
</comment>
<name>A0A3N5ZAJ5_9ALTE</name>
<dbReference type="OrthoDB" id="5697993at2"/>
<organism evidence="1 2">
    <name type="scientific">Alteromonas sediminis</name>
    <dbReference type="NCBI Taxonomy" id="2259342"/>
    <lineage>
        <taxon>Bacteria</taxon>
        <taxon>Pseudomonadati</taxon>
        <taxon>Pseudomonadota</taxon>
        <taxon>Gammaproteobacteria</taxon>
        <taxon>Alteromonadales</taxon>
        <taxon>Alteromonadaceae</taxon>
        <taxon>Alteromonas/Salinimonas group</taxon>
        <taxon>Alteromonas</taxon>
    </lineage>
</organism>
<dbReference type="PANTHER" id="PTHR43747:SF4">
    <property type="entry name" value="FLAVIN-DEPENDENT TRYPTOPHAN HALOGENASE"/>
    <property type="match status" value="1"/>
</dbReference>
<dbReference type="PANTHER" id="PTHR43747">
    <property type="entry name" value="FAD-BINDING PROTEIN"/>
    <property type="match status" value="1"/>
</dbReference>
<dbReference type="Proteomes" id="UP000275281">
    <property type="component" value="Unassembled WGS sequence"/>
</dbReference>
<dbReference type="SUPFAM" id="SSF51905">
    <property type="entry name" value="FAD/NAD(P)-binding domain"/>
    <property type="match status" value="1"/>
</dbReference>
<dbReference type="AlphaFoldDB" id="A0A3N5ZAJ5"/>
<accession>A0A3N5ZAJ5</accession>
<protein>
    <recommendedName>
        <fullName evidence="3">Tryptophan 7-halogenase</fullName>
    </recommendedName>
</protein>
<dbReference type="GO" id="GO:0004497">
    <property type="term" value="F:monooxygenase activity"/>
    <property type="evidence" value="ECO:0007669"/>
    <property type="project" value="InterPro"/>
</dbReference>
<reference evidence="1 2" key="1">
    <citation type="submission" date="2018-11" db="EMBL/GenBank/DDBJ databases">
        <authorList>
            <person name="Ye M.-Q."/>
            <person name="Du Z.-J."/>
        </authorList>
    </citation>
    <scope>NUCLEOTIDE SEQUENCE [LARGE SCALE GENOMIC DNA]</scope>
    <source>
        <strain evidence="1 2">U0105</strain>
    </source>
</reference>
<dbReference type="EMBL" id="RPOK01000001">
    <property type="protein sequence ID" value="RPJ68154.1"/>
    <property type="molecule type" value="Genomic_DNA"/>
</dbReference>
<evidence type="ECO:0000313" key="1">
    <source>
        <dbReference type="EMBL" id="RPJ68154.1"/>
    </source>
</evidence>
<evidence type="ECO:0000313" key="2">
    <source>
        <dbReference type="Proteomes" id="UP000275281"/>
    </source>
</evidence>
<proteinExistence type="predicted"/>
<dbReference type="Gene3D" id="3.50.50.60">
    <property type="entry name" value="FAD/NAD(P)-binding domain"/>
    <property type="match status" value="1"/>
</dbReference>
<keyword evidence="2" id="KW-1185">Reference proteome</keyword>
<sequence length="521" mass="58730">MQTNLPLNTIAIVGNGLHAWTIAACLARKLQKAPTDIVVITDPNAVPDSIGESTLPAINYFHRILGLNERQLVAVTKGTYKLATEYTPIDTAYQNDKHLARNSFFHAMSPYGAAFDNIAFQHHVTKAHLAGVAIDLNRFSLPAMAAQQGKFGIPSCDELDVPFSYALHVDTKRYAAGMQDFAYKLGVKHVEGSITATQLSYPNIEEDTSQFIQSITINKNQTFSADLFIDCSADGRLIHQALGINYQHFDTLLPCDHSVQFSTQRPHDPRATTQIKPHSAGYWRSFPLQDRGVCEYHYSGDYLTHEKVLGILNLGKEESKSATHQQHKPRQINTFWSANCVAMGSAAGELGRNAVSNFHLVQSAVLRLVDLLPDNTLNRNAECPSRDEYNHLCEEEYARILDYHCAYFALLAKHDSLSNLPFWQQQQSTEWPDSLTHKMTLFKHTGRLPFYERETFSEKTWLSLFLGLGLWPMQYDRLLDVGQRSINDSLVACEKFGASIQRMCSDMPSHYMFLQRYCGAK</sequence>
<dbReference type="RefSeq" id="WP_124026156.1">
    <property type="nucleotide sequence ID" value="NZ_JBHRSN010000005.1"/>
</dbReference>
<dbReference type="InterPro" id="IPR006905">
    <property type="entry name" value="Flavin_halogenase"/>
</dbReference>
<evidence type="ECO:0008006" key="3">
    <source>
        <dbReference type="Google" id="ProtNLM"/>
    </source>
</evidence>